<proteinExistence type="inferred from homology"/>
<dbReference type="AlphaFoldDB" id="A0A0D2MC09"/>
<keyword evidence="9" id="KW-1185">Reference proteome</keyword>
<keyword evidence="4 5" id="KW-0694">RNA-binding</keyword>
<evidence type="ECO:0000256" key="2">
    <source>
        <dbReference type="ARBA" id="ARBA00022679"/>
    </source>
</evidence>
<dbReference type="PROSITE" id="PS51686">
    <property type="entry name" value="SAM_MT_RSMB_NOP"/>
    <property type="match status" value="1"/>
</dbReference>
<dbReference type="InterPro" id="IPR049560">
    <property type="entry name" value="MeTrfase_RsmB-F_NOP2_cat"/>
</dbReference>
<feature type="compositionally biased region" description="Low complexity" evidence="6">
    <location>
        <begin position="174"/>
        <end position="186"/>
    </location>
</feature>
<keyword evidence="3 5" id="KW-0949">S-adenosyl-L-methionine</keyword>
<evidence type="ECO:0000313" key="8">
    <source>
        <dbReference type="EMBL" id="KIZ00765.1"/>
    </source>
</evidence>
<evidence type="ECO:0000313" key="9">
    <source>
        <dbReference type="Proteomes" id="UP000054498"/>
    </source>
</evidence>
<dbReference type="GO" id="GO:0001510">
    <property type="term" value="P:RNA methylation"/>
    <property type="evidence" value="ECO:0007669"/>
    <property type="project" value="InterPro"/>
</dbReference>
<dbReference type="InterPro" id="IPR001678">
    <property type="entry name" value="MeTrfase_RsmB-F_NOP2_dom"/>
</dbReference>
<evidence type="ECO:0000256" key="3">
    <source>
        <dbReference type="ARBA" id="ARBA00022691"/>
    </source>
</evidence>
<dbReference type="PANTHER" id="PTHR22807">
    <property type="entry name" value="NOP2 YEAST -RELATED NOL1/NOP2/FMU SUN DOMAIN-CONTAINING"/>
    <property type="match status" value="1"/>
</dbReference>
<feature type="region of interest" description="Disordered" evidence="6">
    <location>
        <begin position="339"/>
        <end position="376"/>
    </location>
</feature>
<accession>A0A0D2MC09</accession>
<feature type="compositionally biased region" description="Gly residues" evidence="6">
    <location>
        <begin position="348"/>
        <end position="360"/>
    </location>
</feature>
<organism evidence="8 9">
    <name type="scientific">Monoraphidium neglectum</name>
    <dbReference type="NCBI Taxonomy" id="145388"/>
    <lineage>
        <taxon>Eukaryota</taxon>
        <taxon>Viridiplantae</taxon>
        <taxon>Chlorophyta</taxon>
        <taxon>core chlorophytes</taxon>
        <taxon>Chlorophyceae</taxon>
        <taxon>CS clade</taxon>
        <taxon>Sphaeropleales</taxon>
        <taxon>Selenastraceae</taxon>
        <taxon>Monoraphidium</taxon>
    </lineage>
</organism>
<feature type="compositionally biased region" description="Low complexity" evidence="6">
    <location>
        <begin position="388"/>
        <end position="412"/>
    </location>
</feature>
<feature type="active site" description="Nucleophile" evidence="5">
    <location>
        <position position="280"/>
    </location>
</feature>
<feature type="compositionally biased region" description="Low complexity" evidence="6">
    <location>
        <begin position="426"/>
        <end position="443"/>
    </location>
</feature>
<dbReference type="Proteomes" id="UP000054498">
    <property type="component" value="Unassembled WGS sequence"/>
</dbReference>
<dbReference type="GO" id="GO:0003723">
    <property type="term" value="F:RNA binding"/>
    <property type="evidence" value="ECO:0007669"/>
    <property type="project" value="UniProtKB-UniRule"/>
</dbReference>
<dbReference type="SUPFAM" id="SSF53335">
    <property type="entry name" value="S-adenosyl-L-methionine-dependent methyltransferases"/>
    <property type="match status" value="1"/>
</dbReference>
<evidence type="ECO:0000259" key="7">
    <source>
        <dbReference type="PROSITE" id="PS51686"/>
    </source>
</evidence>
<evidence type="ECO:0000256" key="5">
    <source>
        <dbReference type="PROSITE-ProRule" id="PRU01023"/>
    </source>
</evidence>
<feature type="region of interest" description="Disordered" evidence="6">
    <location>
        <begin position="388"/>
        <end position="450"/>
    </location>
</feature>
<comment type="similarity">
    <text evidence="5">Belongs to the class I-like SAM-binding methyltransferase superfamily. RsmB/NOP family.</text>
</comment>
<dbReference type="STRING" id="145388.A0A0D2MC09"/>
<evidence type="ECO:0000256" key="1">
    <source>
        <dbReference type="ARBA" id="ARBA00022603"/>
    </source>
</evidence>
<name>A0A0D2MC09_9CHLO</name>
<sequence length="494" mass="50844">MGRTELFRVQQGVAVKMVKRVYDVPSVPGHLRGSFMLQNLPSLAAALALSPAPGSRVIDMCAAPGGKSTLLAQLMRNQGEVVAADRSHSKVDDIKALADELGCTCITAIKMDSTRSVLPPRLCGGGGPAATAAGAVEEVPVMPLAEDQQEQQQQQQQRQPARSEHAPLAPPAPALAGGPSARALQRVQRRAASMRARGIEPPESELRLVGLGPRACPGFPPESFDYVLLDAPCSGLGLRPRLLTQVTLPELRSAAYYQRRLMDRAVQLLRPGGVMVYSTCTINPGENEANVRYLLDSHPCMQLAAPPVRLGGPGLARPADAAGLRAAVVRCCEEREARQRQEQQRAAGGLGTAGGGGGASGLRDEAGPGGADGGAWSREAAAGAAAAAGAGEAAPTPGPSAAAAAAAAAGPRPGRPHSKDGRQRSATASDQAAAAPAAAGAGAEVPYTTKADVGPDEAWLSEDEAELVQRFDPAAPLDTIGFFAARFVKRAGPL</sequence>
<dbReference type="EMBL" id="KK101472">
    <property type="protein sequence ID" value="KIZ00765.1"/>
    <property type="molecule type" value="Genomic_DNA"/>
</dbReference>
<dbReference type="Pfam" id="PF01189">
    <property type="entry name" value="Methyltr_RsmB-F"/>
    <property type="match status" value="2"/>
</dbReference>
<reference evidence="8 9" key="1">
    <citation type="journal article" date="2013" name="BMC Genomics">
        <title>Reconstruction of the lipid metabolism for the microalga Monoraphidium neglectum from its genome sequence reveals characteristics suitable for biofuel production.</title>
        <authorList>
            <person name="Bogen C."/>
            <person name="Al-Dilaimi A."/>
            <person name="Albersmeier A."/>
            <person name="Wichmann J."/>
            <person name="Grundmann M."/>
            <person name="Rupp O."/>
            <person name="Lauersen K.J."/>
            <person name="Blifernez-Klassen O."/>
            <person name="Kalinowski J."/>
            <person name="Goesmann A."/>
            <person name="Mussgnug J.H."/>
            <person name="Kruse O."/>
        </authorList>
    </citation>
    <scope>NUCLEOTIDE SEQUENCE [LARGE SCALE GENOMIC DNA]</scope>
    <source>
        <strain evidence="8 9">SAG 48.87</strain>
    </source>
</reference>
<dbReference type="PANTHER" id="PTHR22807:SF34">
    <property type="entry name" value="TRNA (CYTOSINE(72)-C(5))-METHYLTRANSFERASE NSUN6"/>
    <property type="match status" value="1"/>
</dbReference>
<dbReference type="GO" id="GO:0008173">
    <property type="term" value="F:RNA methyltransferase activity"/>
    <property type="evidence" value="ECO:0007669"/>
    <property type="project" value="InterPro"/>
</dbReference>
<keyword evidence="1 5" id="KW-0489">Methyltransferase</keyword>
<keyword evidence="2 5" id="KW-0808">Transferase</keyword>
<feature type="domain" description="SAM-dependent MTase RsmB/NOP-type" evidence="7">
    <location>
        <begin position="1"/>
        <end position="332"/>
    </location>
</feature>
<dbReference type="PRINTS" id="PR02008">
    <property type="entry name" value="RCMTFAMILY"/>
</dbReference>
<dbReference type="GeneID" id="25740077"/>
<feature type="binding site" evidence="5">
    <location>
        <position position="230"/>
    </location>
    <ligand>
        <name>S-adenosyl-L-methionine</name>
        <dbReference type="ChEBI" id="CHEBI:59789"/>
    </ligand>
</feature>
<gene>
    <name evidence="8" type="ORF">MNEG_7201</name>
</gene>
<dbReference type="OrthoDB" id="260824at2759"/>
<feature type="binding site" evidence="5">
    <location>
        <position position="112"/>
    </location>
    <ligand>
        <name>S-adenosyl-L-methionine</name>
        <dbReference type="ChEBI" id="CHEBI:59789"/>
    </ligand>
</feature>
<dbReference type="InterPro" id="IPR023267">
    <property type="entry name" value="RCMT"/>
</dbReference>
<feature type="compositionally biased region" description="Low complexity" evidence="6">
    <location>
        <begin position="150"/>
        <end position="159"/>
    </location>
</feature>
<dbReference type="RefSeq" id="XP_013899784.1">
    <property type="nucleotide sequence ID" value="XM_014044330.1"/>
</dbReference>
<dbReference type="KEGG" id="mng:MNEG_7201"/>
<feature type="region of interest" description="Disordered" evidence="6">
    <location>
        <begin position="145"/>
        <end position="199"/>
    </location>
</feature>
<feature type="binding site" evidence="5">
    <location>
        <position position="85"/>
    </location>
    <ligand>
        <name>S-adenosyl-L-methionine</name>
        <dbReference type="ChEBI" id="CHEBI:59789"/>
    </ligand>
</feature>
<evidence type="ECO:0000256" key="4">
    <source>
        <dbReference type="ARBA" id="ARBA00022884"/>
    </source>
</evidence>
<protein>
    <submittedName>
        <fullName evidence="8">Putative methyltransferase NSUN6</fullName>
    </submittedName>
</protein>
<dbReference type="Gene3D" id="3.40.50.150">
    <property type="entry name" value="Vaccinia Virus protein VP39"/>
    <property type="match status" value="2"/>
</dbReference>
<evidence type="ECO:0000256" key="6">
    <source>
        <dbReference type="SAM" id="MobiDB-lite"/>
    </source>
</evidence>
<feature type="binding site" evidence="5">
    <location>
        <begin position="61"/>
        <end position="67"/>
    </location>
    <ligand>
        <name>S-adenosyl-L-methionine</name>
        <dbReference type="ChEBI" id="CHEBI:59789"/>
    </ligand>
</feature>
<dbReference type="InterPro" id="IPR029063">
    <property type="entry name" value="SAM-dependent_MTases_sf"/>
</dbReference>